<evidence type="ECO:0000313" key="2">
    <source>
        <dbReference type="WBParaSite" id="PTRK_0001562600.1"/>
    </source>
</evidence>
<dbReference type="AlphaFoldDB" id="A0A0N5A1Y0"/>
<protein>
    <submittedName>
        <fullName evidence="2">39S ribosomal protein L41, mitochondrial</fullName>
    </submittedName>
</protein>
<proteinExistence type="predicted"/>
<name>A0A0N5A1Y0_PARTI</name>
<dbReference type="InterPro" id="IPR019346">
    <property type="entry name" value="Ribosomal_mL42"/>
</dbReference>
<reference evidence="2" key="1">
    <citation type="submission" date="2017-02" db="UniProtKB">
        <authorList>
            <consortium name="WormBaseParasite"/>
        </authorList>
    </citation>
    <scope>IDENTIFICATION</scope>
</reference>
<accession>A0A0N5A1Y0</accession>
<dbReference type="Proteomes" id="UP000038045">
    <property type="component" value="Unplaced"/>
</dbReference>
<dbReference type="WBParaSite" id="PTRK_0001562600.1">
    <property type="protein sequence ID" value="PTRK_0001562600.1"/>
    <property type="gene ID" value="PTRK_0001562600"/>
</dbReference>
<evidence type="ECO:0000313" key="1">
    <source>
        <dbReference type="Proteomes" id="UP000038045"/>
    </source>
</evidence>
<keyword evidence="1" id="KW-1185">Reference proteome</keyword>
<organism evidence="1 2">
    <name type="scientific">Parastrongyloides trichosuri</name>
    <name type="common">Possum-specific nematode worm</name>
    <dbReference type="NCBI Taxonomy" id="131310"/>
    <lineage>
        <taxon>Eukaryota</taxon>
        <taxon>Metazoa</taxon>
        <taxon>Ecdysozoa</taxon>
        <taxon>Nematoda</taxon>
        <taxon>Chromadorea</taxon>
        <taxon>Rhabditida</taxon>
        <taxon>Tylenchina</taxon>
        <taxon>Panagrolaimomorpha</taxon>
        <taxon>Strongyloidoidea</taxon>
        <taxon>Strongyloididae</taxon>
        <taxon>Parastrongyloides</taxon>
    </lineage>
</organism>
<dbReference type="STRING" id="131310.A0A0N5A1Y0"/>
<sequence>MLKNILISVPRNNITKVQSLFLSPKYLNKDIEKNYIVQTNSGVVLCWHPEQKIPYEHSLPIQKVAADFPSPISEGVRQRNPLRSFVGKGPTNKELQEIFYTNKNEWYTRTREEKLYQTSARIPKRK</sequence>
<dbReference type="Pfam" id="PF10210">
    <property type="entry name" value="MRP-S32"/>
    <property type="match status" value="1"/>
</dbReference>